<reference evidence="1 2" key="1">
    <citation type="submission" date="2018-08" db="EMBL/GenBank/DDBJ databases">
        <title>Comamonas testosteroni strain SWCO2.</title>
        <authorList>
            <person name="Jiang N."/>
            <person name="Zhang X.Z."/>
        </authorList>
    </citation>
    <scope>NUCLEOTIDE SEQUENCE [LARGE SCALE GENOMIC DNA]</scope>
    <source>
        <strain evidence="1 2">SWCO2</strain>
    </source>
</reference>
<dbReference type="Proteomes" id="UP000261948">
    <property type="component" value="Unassembled WGS sequence"/>
</dbReference>
<keyword evidence="2" id="KW-1185">Reference proteome</keyword>
<gene>
    <name evidence="1" type="ORF">DZC30_02485</name>
</gene>
<dbReference type="EMBL" id="QURR01000002">
    <property type="protein sequence ID" value="RGE46663.1"/>
    <property type="molecule type" value="Genomic_DNA"/>
</dbReference>
<proteinExistence type="predicted"/>
<name>A0A373FR85_COMTE</name>
<organism evidence="1 2">
    <name type="scientific">Comamonas testosteroni</name>
    <name type="common">Pseudomonas testosteroni</name>
    <dbReference type="NCBI Taxonomy" id="285"/>
    <lineage>
        <taxon>Bacteria</taxon>
        <taxon>Pseudomonadati</taxon>
        <taxon>Pseudomonadota</taxon>
        <taxon>Betaproteobacteria</taxon>
        <taxon>Burkholderiales</taxon>
        <taxon>Comamonadaceae</taxon>
        <taxon>Comamonas</taxon>
    </lineage>
</organism>
<dbReference type="AlphaFoldDB" id="A0A373FR85"/>
<comment type="caution">
    <text evidence="1">The sequence shown here is derived from an EMBL/GenBank/DDBJ whole genome shotgun (WGS) entry which is preliminary data.</text>
</comment>
<sequence>MATTSKQIKRTIAKRQAAFKNPELDFSAPVKKDAPAVRVTAPEVLAVEELTGQDTTYAPAAQFTYTRASHLFRALELEASKVRGIAAKHKKFVKYDRENPDDYADAGAATWDTPYNVLRTLNESSPEARFVAIEIFSIARWSVPFSVPLMKNAGCDEVHDHVVEAAKRIAVFLQGDSTDLFDSAD</sequence>
<evidence type="ECO:0000313" key="2">
    <source>
        <dbReference type="Proteomes" id="UP000261948"/>
    </source>
</evidence>
<protein>
    <submittedName>
        <fullName evidence="1">Uncharacterized protein</fullName>
    </submittedName>
</protein>
<evidence type="ECO:0000313" key="1">
    <source>
        <dbReference type="EMBL" id="RGE46663.1"/>
    </source>
</evidence>
<accession>A0A373FR85</accession>